<evidence type="ECO:0000256" key="9">
    <source>
        <dbReference type="SAM" id="Phobius"/>
    </source>
</evidence>
<protein>
    <recommendedName>
        <fullName evidence="2">histidine kinase</fullName>
        <ecNumber evidence="2">2.7.13.3</ecNumber>
    </recommendedName>
</protein>
<keyword evidence="4" id="KW-0808">Transferase</keyword>
<dbReference type="InterPro" id="IPR036890">
    <property type="entry name" value="HATPase_C_sf"/>
</dbReference>
<dbReference type="EC" id="2.7.13.3" evidence="2"/>
<dbReference type="SMART" id="SM00387">
    <property type="entry name" value="HATPase_c"/>
    <property type="match status" value="1"/>
</dbReference>
<evidence type="ECO:0000256" key="7">
    <source>
        <dbReference type="ARBA" id="ARBA00022840"/>
    </source>
</evidence>
<sequence>MKFTLTQRLSLVFALLLLVCSGTSAWLQVRATRMHELEVAQGLSRDLAGHIARNAQLMDAGGLKPDAVRRLFGQLMAVNPSVEVYLLDNDGRITGHAAPADRLRRERVDLAPVRRLLAGGRLPILGDDPRSADGRKVFSAAPLRVDGRDAGYVYVVLLGEAHDRLAARGATGAALDLALWSIGLVALLCLLAGLAAFALITRPLRRLAETMRQFDPDDAAAALPAADTSAAVTSAAVPPAAVPPASPVAAAAGASPPIAAEPSTRGAARDEIAVLDGAFRQMTGRLAEQLRALTRQDQERRELIANISHDLRTPLASLHGYLETLALKDDTLAPAERRRYLGIALDQSRNVGALAQSLFELARLEYGFVKPEPEAFSLTDLVQDVFQKLELAAQARQVELRAAFAGPIPPVRGDLGLIERVLTNLLDNALRHAPAGGRVEVALVPHAQAVEATVADTGPGIAPELREGLFHRPFDVGGARRAGGLGLRIVHSILQLHGSAIRLVDLPGYGAAFRFELPAARD</sequence>
<dbReference type="PROSITE" id="PS50109">
    <property type="entry name" value="HIS_KIN"/>
    <property type="match status" value="1"/>
</dbReference>
<keyword evidence="9" id="KW-1133">Transmembrane helix</keyword>
<dbReference type="RefSeq" id="WP_345249405.1">
    <property type="nucleotide sequence ID" value="NZ_BAABFO010000009.1"/>
</dbReference>
<feature type="transmembrane region" description="Helical" evidence="9">
    <location>
        <begin position="177"/>
        <end position="201"/>
    </location>
</feature>
<evidence type="ECO:0000256" key="1">
    <source>
        <dbReference type="ARBA" id="ARBA00000085"/>
    </source>
</evidence>
<keyword evidence="3" id="KW-0597">Phosphoprotein</keyword>
<dbReference type="PANTHER" id="PTHR42878">
    <property type="entry name" value="TWO-COMPONENT HISTIDINE KINASE"/>
    <property type="match status" value="1"/>
</dbReference>
<dbReference type="PANTHER" id="PTHR42878:SF7">
    <property type="entry name" value="SENSOR HISTIDINE KINASE GLRK"/>
    <property type="match status" value="1"/>
</dbReference>
<dbReference type="Pfam" id="PF02518">
    <property type="entry name" value="HATPase_c"/>
    <property type="match status" value="1"/>
</dbReference>
<evidence type="ECO:0000256" key="6">
    <source>
        <dbReference type="ARBA" id="ARBA00022777"/>
    </source>
</evidence>
<comment type="caution">
    <text evidence="11">The sequence shown here is derived from an EMBL/GenBank/DDBJ whole genome shotgun (WGS) entry which is preliminary data.</text>
</comment>
<dbReference type="PRINTS" id="PR00344">
    <property type="entry name" value="BCTRLSENSOR"/>
</dbReference>
<dbReference type="Proteomes" id="UP001501671">
    <property type="component" value="Unassembled WGS sequence"/>
</dbReference>
<dbReference type="InterPro" id="IPR003594">
    <property type="entry name" value="HATPase_dom"/>
</dbReference>
<dbReference type="Pfam" id="PF00512">
    <property type="entry name" value="HisKA"/>
    <property type="match status" value="1"/>
</dbReference>
<dbReference type="Gene3D" id="3.30.565.10">
    <property type="entry name" value="Histidine kinase-like ATPase, C-terminal domain"/>
    <property type="match status" value="1"/>
</dbReference>
<evidence type="ECO:0000313" key="11">
    <source>
        <dbReference type="EMBL" id="GAA4332522.1"/>
    </source>
</evidence>
<keyword evidence="5" id="KW-0547">Nucleotide-binding</keyword>
<evidence type="ECO:0000256" key="2">
    <source>
        <dbReference type="ARBA" id="ARBA00012438"/>
    </source>
</evidence>
<feature type="domain" description="Histidine kinase" evidence="10">
    <location>
        <begin position="306"/>
        <end position="521"/>
    </location>
</feature>
<proteinExistence type="predicted"/>
<keyword evidence="7" id="KW-0067">ATP-binding</keyword>
<dbReference type="InterPro" id="IPR004358">
    <property type="entry name" value="Sig_transdc_His_kin-like_C"/>
</dbReference>
<dbReference type="CDD" id="cd00082">
    <property type="entry name" value="HisKA"/>
    <property type="match status" value="1"/>
</dbReference>
<keyword evidence="6 11" id="KW-0418">Kinase</keyword>
<dbReference type="InterPro" id="IPR003661">
    <property type="entry name" value="HisK_dim/P_dom"/>
</dbReference>
<evidence type="ECO:0000256" key="8">
    <source>
        <dbReference type="ARBA" id="ARBA00023012"/>
    </source>
</evidence>
<dbReference type="GO" id="GO:0016301">
    <property type="term" value="F:kinase activity"/>
    <property type="evidence" value="ECO:0007669"/>
    <property type="project" value="UniProtKB-KW"/>
</dbReference>
<reference evidence="12" key="1">
    <citation type="journal article" date="2019" name="Int. J. Syst. Evol. Microbiol.">
        <title>The Global Catalogue of Microorganisms (GCM) 10K type strain sequencing project: providing services to taxonomists for standard genome sequencing and annotation.</title>
        <authorList>
            <consortium name="The Broad Institute Genomics Platform"/>
            <consortium name="The Broad Institute Genome Sequencing Center for Infectious Disease"/>
            <person name="Wu L."/>
            <person name="Ma J."/>
        </authorList>
    </citation>
    <scope>NUCLEOTIDE SEQUENCE [LARGE SCALE GENOMIC DNA]</scope>
    <source>
        <strain evidence="12">JCM 17666</strain>
    </source>
</reference>
<evidence type="ECO:0000256" key="3">
    <source>
        <dbReference type="ARBA" id="ARBA00022553"/>
    </source>
</evidence>
<evidence type="ECO:0000256" key="5">
    <source>
        <dbReference type="ARBA" id="ARBA00022741"/>
    </source>
</evidence>
<dbReference type="SMART" id="SM00388">
    <property type="entry name" value="HisKA"/>
    <property type="match status" value="1"/>
</dbReference>
<dbReference type="EMBL" id="BAABFO010000009">
    <property type="protein sequence ID" value="GAA4332522.1"/>
    <property type="molecule type" value="Genomic_DNA"/>
</dbReference>
<accession>A0ABP8H129</accession>
<gene>
    <name evidence="11" type="ORF">GCM10023144_22650</name>
</gene>
<dbReference type="InterPro" id="IPR036097">
    <property type="entry name" value="HisK_dim/P_sf"/>
</dbReference>
<organism evidence="11 12">
    <name type="scientific">Pigmentiphaga soli</name>
    <dbReference type="NCBI Taxonomy" id="1007095"/>
    <lineage>
        <taxon>Bacteria</taxon>
        <taxon>Pseudomonadati</taxon>
        <taxon>Pseudomonadota</taxon>
        <taxon>Betaproteobacteria</taxon>
        <taxon>Burkholderiales</taxon>
        <taxon>Alcaligenaceae</taxon>
        <taxon>Pigmentiphaga</taxon>
    </lineage>
</organism>
<dbReference type="InterPro" id="IPR050351">
    <property type="entry name" value="BphY/WalK/GraS-like"/>
</dbReference>
<evidence type="ECO:0000259" key="10">
    <source>
        <dbReference type="PROSITE" id="PS50109"/>
    </source>
</evidence>
<dbReference type="SUPFAM" id="SSF47384">
    <property type="entry name" value="Homodimeric domain of signal transducing histidine kinase"/>
    <property type="match status" value="1"/>
</dbReference>
<dbReference type="InterPro" id="IPR005467">
    <property type="entry name" value="His_kinase_dom"/>
</dbReference>
<comment type="catalytic activity">
    <reaction evidence="1">
        <text>ATP + protein L-histidine = ADP + protein N-phospho-L-histidine.</text>
        <dbReference type="EC" id="2.7.13.3"/>
    </reaction>
</comment>
<name>A0ABP8H129_9BURK</name>
<evidence type="ECO:0000256" key="4">
    <source>
        <dbReference type="ARBA" id="ARBA00022679"/>
    </source>
</evidence>
<keyword evidence="9" id="KW-0472">Membrane</keyword>
<keyword evidence="9" id="KW-0812">Transmembrane</keyword>
<dbReference type="Gene3D" id="1.10.287.130">
    <property type="match status" value="1"/>
</dbReference>
<keyword evidence="12" id="KW-1185">Reference proteome</keyword>
<dbReference type="CDD" id="cd00075">
    <property type="entry name" value="HATPase"/>
    <property type="match status" value="1"/>
</dbReference>
<keyword evidence="8" id="KW-0902">Two-component regulatory system</keyword>
<dbReference type="SUPFAM" id="SSF55874">
    <property type="entry name" value="ATPase domain of HSP90 chaperone/DNA topoisomerase II/histidine kinase"/>
    <property type="match status" value="1"/>
</dbReference>
<evidence type="ECO:0000313" key="12">
    <source>
        <dbReference type="Proteomes" id="UP001501671"/>
    </source>
</evidence>